<feature type="chain" id="PRO_5046321015" evidence="1">
    <location>
        <begin position="28"/>
        <end position="195"/>
    </location>
</feature>
<comment type="caution">
    <text evidence="3">The sequence shown here is derived from an EMBL/GenBank/DDBJ whole genome shotgun (WGS) entry which is preliminary data.</text>
</comment>
<dbReference type="Gene3D" id="2.60.120.260">
    <property type="entry name" value="Galactose-binding domain-like"/>
    <property type="match status" value="1"/>
</dbReference>
<evidence type="ECO:0000313" key="4">
    <source>
        <dbReference type="Proteomes" id="UP001596087"/>
    </source>
</evidence>
<dbReference type="EMBL" id="JBHSKD010000007">
    <property type="protein sequence ID" value="MFC5176556.1"/>
    <property type="molecule type" value="Genomic_DNA"/>
</dbReference>
<dbReference type="InterPro" id="IPR006946">
    <property type="entry name" value="DGR2-like_dom"/>
</dbReference>
<dbReference type="RefSeq" id="WP_378588963.1">
    <property type="nucleotide sequence ID" value="NZ_JBHSKD010000007.1"/>
</dbReference>
<evidence type="ECO:0000313" key="3">
    <source>
        <dbReference type="EMBL" id="MFC5176556.1"/>
    </source>
</evidence>
<evidence type="ECO:0000259" key="2">
    <source>
        <dbReference type="Pfam" id="PF04862"/>
    </source>
</evidence>
<feature type="domain" description="DUF642" evidence="2">
    <location>
        <begin position="40"/>
        <end position="191"/>
    </location>
</feature>
<evidence type="ECO:0000256" key="1">
    <source>
        <dbReference type="SAM" id="SignalP"/>
    </source>
</evidence>
<proteinExistence type="predicted"/>
<accession>A0ABW0BGY3</accession>
<gene>
    <name evidence="3" type="ORF">ACFPGP_07720</name>
</gene>
<protein>
    <submittedName>
        <fullName evidence="3">DUF642 domain-containing protein</fullName>
    </submittedName>
</protein>
<organism evidence="3 4">
    <name type="scientific">Nocardioides taihuensis</name>
    <dbReference type="NCBI Taxonomy" id="1835606"/>
    <lineage>
        <taxon>Bacteria</taxon>
        <taxon>Bacillati</taxon>
        <taxon>Actinomycetota</taxon>
        <taxon>Actinomycetes</taxon>
        <taxon>Propionibacteriales</taxon>
        <taxon>Nocardioidaceae</taxon>
        <taxon>Nocardioides</taxon>
    </lineage>
</organism>
<dbReference type="Pfam" id="PF04862">
    <property type="entry name" value="DUF642"/>
    <property type="match status" value="1"/>
</dbReference>
<sequence>MGLRSSFILMVCSVGLVAVGTAGSTSAAEAPAAAPVATQNLIRNGGFEAPTITRPWVAFFADGERRIPGWWVVRHSVDLVSTDWPAGRGNQSLGVNGFRRGWVSQFVSTDANTSYRLSFLLWGDPNGPPARSRLAVRWDLERIGVRKVDVNVQSTWRRVTFLVESTAAGTHLGFRSLTPGNAGPAIDSVRLVAVE</sequence>
<keyword evidence="4" id="KW-1185">Reference proteome</keyword>
<feature type="signal peptide" evidence="1">
    <location>
        <begin position="1"/>
        <end position="27"/>
    </location>
</feature>
<reference evidence="4" key="1">
    <citation type="journal article" date="2019" name="Int. J. Syst. Evol. Microbiol.">
        <title>The Global Catalogue of Microorganisms (GCM) 10K type strain sequencing project: providing services to taxonomists for standard genome sequencing and annotation.</title>
        <authorList>
            <consortium name="The Broad Institute Genomics Platform"/>
            <consortium name="The Broad Institute Genome Sequencing Center for Infectious Disease"/>
            <person name="Wu L."/>
            <person name="Ma J."/>
        </authorList>
    </citation>
    <scope>NUCLEOTIDE SEQUENCE [LARGE SCALE GENOMIC DNA]</scope>
    <source>
        <strain evidence="4">DFY41</strain>
    </source>
</reference>
<keyword evidence="1" id="KW-0732">Signal</keyword>
<name>A0ABW0BGY3_9ACTN</name>
<dbReference type="Proteomes" id="UP001596087">
    <property type="component" value="Unassembled WGS sequence"/>
</dbReference>